<gene>
    <name evidence="1" type="ORF">AVDCRST_MAG66-2108</name>
</gene>
<dbReference type="SUPFAM" id="SSF143744">
    <property type="entry name" value="GlcG-like"/>
    <property type="match status" value="1"/>
</dbReference>
<sequence>MSSTLSLDAAQRIAHSSLSRATEMQVAIAVVVVDTGGHPVVSLRTDGATFLHARMAAQKAVTSAGTGGPTAALVETLGEMPALLAGLSSQPDIAVIPGGLPLLVDGAIVGGVGVSGGPGGEDVPIAEAGAASLRTA</sequence>
<dbReference type="PANTHER" id="PTHR34309:SF10">
    <property type="entry name" value="SLR1406 PROTEIN"/>
    <property type="match status" value="1"/>
</dbReference>
<dbReference type="PANTHER" id="PTHR34309">
    <property type="entry name" value="SLR1406 PROTEIN"/>
    <property type="match status" value="1"/>
</dbReference>
<accession>A0A6J4PFF4</accession>
<dbReference type="AlphaFoldDB" id="A0A6J4PFF4"/>
<organism evidence="1">
    <name type="scientific">uncultured Pseudonocardia sp</name>
    <dbReference type="NCBI Taxonomy" id="211455"/>
    <lineage>
        <taxon>Bacteria</taxon>
        <taxon>Bacillati</taxon>
        <taxon>Actinomycetota</taxon>
        <taxon>Actinomycetes</taxon>
        <taxon>Pseudonocardiales</taxon>
        <taxon>Pseudonocardiaceae</taxon>
        <taxon>Pseudonocardia</taxon>
        <taxon>environmental samples</taxon>
    </lineage>
</organism>
<evidence type="ECO:0008006" key="2">
    <source>
        <dbReference type="Google" id="ProtNLM"/>
    </source>
</evidence>
<dbReference type="InterPro" id="IPR005624">
    <property type="entry name" value="PduO/GlcC-like"/>
</dbReference>
<dbReference type="Pfam" id="PF03928">
    <property type="entry name" value="HbpS-like"/>
    <property type="match status" value="1"/>
</dbReference>
<dbReference type="InterPro" id="IPR052517">
    <property type="entry name" value="GlcG_carb_metab_protein"/>
</dbReference>
<reference evidence="1" key="1">
    <citation type="submission" date="2020-02" db="EMBL/GenBank/DDBJ databases">
        <authorList>
            <person name="Meier V. D."/>
        </authorList>
    </citation>
    <scope>NUCLEOTIDE SEQUENCE</scope>
    <source>
        <strain evidence="1">AVDCRST_MAG66</strain>
    </source>
</reference>
<dbReference type="EMBL" id="CADCUS010000307">
    <property type="protein sequence ID" value="CAA9412185.1"/>
    <property type="molecule type" value="Genomic_DNA"/>
</dbReference>
<name>A0A6J4PFF4_9PSEU</name>
<protein>
    <recommendedName>
        <fullName evidence="2">Heme-binding protein</fullName>
    </recommendedName>
</protein>
<dbReference type="Gene3D" id="3.30.450.150">
    <property type="entry name" value="Haem-degrading domain"/>
    <property type="match status" value="1"/>
</dbReference>
<evidence type="ECO:0000313" key="1">
    <source>
        <dbReference type="EMBL" id="CAA9412185.1"/>
    </source>
</evidence>
<proteinExistence type="predicted"/>
<dbReference type="InterPro" id="IPR038084">
    <property type="entry name" value="PduO/GlcC-like_sf"/>
</dbReference>